<name>A0ABY6G384_9MICO</name>
<organism evidence="5 6">
    <name type="scientific">Brachybacterium huguangmaarense</name>
    <dbReference type="NCBI Taxonomy" id="1652028"/>
    <lineage>
        <taxon>Bacteria</taxon>
        <taxon>Bacillati</taxon>
        <taxon>Actinomycetota</taxon>
        <taxon>Actinomycetes</taxon>
        <taxon>Micrococcales</taxon>
        <taxon>Dermabacteraceae</taxon>
        <taxon>Brachybacterium</taxon>
    </lineage>
</organism>
<dbReference type="Proteomes" id="UP001164305">
    <property type="component" value="Chromosome"/>
</dbReference>
<dbReference type="PROSITE" id="PS50043">
    <property type="entry name" value="HTH_LUXR_2"/>
    <property type="match status" value="1"/>
</dbReference>
<dbReference type="PROSITE" id="PS00622">
    <property type="entry name" value="HTH_LUXR_1"/>
    <property type="match status" value="1"/>
</dbReference>
<proteinExistence type="predicted"/>
<dbReference type="SUPFAM" id="SSF52540">
    <property type="entry name" value="P-loop containing nucleoside triphosphate hydrolases"/>
    <property type="match status" value="1"/>
</dbReference>
<dbReference type="SUPFAM" id="SSF46894">
    <property type="entry name" value="C-terminal effector domain of the bipartite response regulators"/>
    <property type="match status" value="1"/>
</dbReference>
<dbReference type="SMART" id="SM00382">
    <property type="entry name" value="AAA"/>
    <property type="match status" value="1"/>
</dbReference>
<dbReference type="SUPFAM" id="SSF48452">
    <property type="entry name" value="TPR-like"/>
    <property type="match status" value="1"/>
</dbReference>
<dbReference type="SMART" id="SM00421">
    <property type="entry name" value="HTH_LUXR"/>
    <property type="match status" value="1"/>
</dbReference>
<evidence type="ECO:0000256" key="3">
    <source>
        <dbReference type="ARBA" id="ARBA00023163"/>
    </source>
</evidence>
<evidence type="ECO:0000256" key="2">
    <source>
        <dbReference type="ARBA" id="ARBA00023125"/>
    </source>
</evidence>
<dbReference type="InterPro" id="IPR036388">
    <property type="entry name" value="WH-like_DNA-bd_sf"/>
</dbReference>
<dbReference type="InterPro" id="IPR016032">
    <property type="entry name" value="Sig_transdc_resp-reg_C-effctor"/>
</dbReference>
<dbReference type="RefSeq" id="WP_263594633.1">
    <property type="nucleotide sequence ID" value="NZ_CP107020.1"/>
</dbReference>
<dbReference type="CDD" id="cd06170">
    <property type="entry name" value="LuxR_C_like"/>
    <property type="match status" value="1"/>
</dbReference>
<keyword evidence="6" id="KW-1185">Reference proteome</keyword>
<dbReference type="InterPro" id="IPR000792">
    <property type="entry name" value="Tscrpt_reg_LuxR_C"/>
</dbReference>
<dbReference type="Pfam" id="PF00196">
    <property type="entry name" value="GerE"/>
    <property type="match status" value="1"/>
</dbReference>
<dbReference type="InterPro" id="IPR011990">
    <property type="entry name" value="TPR-like_helical_dom_sf"/>
</dbReference>
<dbReference type="PRINTS" id="PR00038">
    <property type="entry name" value="HTHLUXR"/>
</dbReference>
<protein>
    <submittedName>
        <fullName evidence="5">LuxR C-terminal-related transcriptional regulator</fullName>
    </submittedName>
</protein>
<dbReference type="InterPro" id="IPR003593">
    <property type="entry name" value="AAA+_ATPase"/>
</dbReference>
<sequence>MLIRRPDSTLTCRPEDLRALVDLAHGAEDGALALVGPAGSGRSTLLRSAARLSGATSVLVTVDPGESTWSLSGLTSALIGIDGRHGTDLHGLAIGGSAATGPSRLAPALVARLSARPLPPTLLLIDDADDLDPESQQVLGHLVRHVRGTGLRIVLSCRGHLDAGPLRGIDAHRLGPVDRARMLELARSLAPSDTPPGTVQLLVRIADGNPGLLTDILDRLSDRALRGEEPMPAPLGLSDAAMEATRADLVGLGDPARRTLEALSCAPYLPTSVASRARSVESAGLDELVAGGWVQRTATTLHIASTRVRATAYGGMPAVRRLALHTELAGTAEGRDDRIAAWHRCFAPPDDGCPVELLGAASSLVVDDMLDAALEFAERALVDARGADVGPALTEFAMTLVQHAELDLARRYEDTLHRMYQGISHPPRLVVLGTLLDLFQGRGVGTECMARELGVYGQSDPVGCLAMVGTVVMARLLRWELDEAEAQLPSVRDLAPARPELAEAIEALTRLCRLVRDGGEVPSYDEIRRHLNPLPVPRELAARAVLLHVLIYAERFGAAREILAGLRESTAGAPPLWGVVVNRAALMLDLRSDAFRQARAGVDRARSSARALQVLPVELDVAEAELLAVEGRAELAHERLEQVLSLVPLNALPAVFGARVHALRGRLAWMQGEGAEALDRMAMARRVATGVGNPQLVRAHADHVEFLVRMGRRAEAREVLAEFRARAAAAPSRWATFTLARCEALVAEGARSLELFDELLGAWPACELEYEHARTLLCSSERLEQAGHGKEALGHRRAAERVLADIGVAMPSELCTTHDARTAEPVPEILSTLNEREAHVARLVQQGYRNRSIAQDLYVSVRTVEMSLTRIYRKVGVSSRAELIRAMSGERG</sequence>
<keyword evidence="2" id="KW-0238">DNA-binding</keyword>
<dbReference type="PANTHER" id="PTHR44688">
    <property type="entry name" value="DNA-BINDING TRANSCRIPTIONAL ACTIVATOR DEVR_DOSR"/>
    <property type="match status" value="1"/>
</dbReference>
<dbReference type="InterPro" id="IPR041664">
    <property type="entry name" value="AAA_16"/>
</dbReference>
<dbReference type="Gene3D" id="1.25.40.10">
    <property type="entry name" value="Tetratricopeptide repeat domain"/>
    <property type="match status" value="1"/>
</dbReference>
<dbReference type="PANTHER" id="PTHR44688:SF16">
    <property type="entry name" value="DNA-BINDING TRANSCRIPTIONAL ACTIVATOR DEVR_DOSR"/>
    <property type="match status" value="1"/>
</dbReference>
<dbReference type="EMBL" id="CP107020">
    <property type="protein sequence ID" value="UYG17424.1"/>
    <property type="molecule type" value="Genomic_DNA"/>
</dbReference>
<evidence type="ECO:0000313" key="5">
    <source>
        <dbReference type="EMBL" id="UYG17424.1"/>
    </source>
</evidence>
<gene>
    <name evidence="5" type="ORF">BRM3_03035</name>
</gene>
<dbReference type="Pfam" id="PF13191">
    <property type="entry name" value="AAA_16"/>
    <property type="match status" value="1"/>
</dbReference>
<evidence type="ECO:0000259" key="4">
    <source>
        <dbReference type="PROSITE" id="PS50043"/>
    </source>
</evidence>
<keyword evidence="3" id="KW-0804">Transcription</keyword>
<evidence type="ECO:0000256" key="1">
    <source>
        <dbReference type="ARBA" id="ARBA00023015"/>
    </source>
</evidence>
<dbReference type="Gene3D" id="3.40.50.300">
    <property type="entry name" value="P-loop containing nucleotide triphosphate hydrolases"/>
    <property type="match status" value="1"/>
</dbReference>
<dbReference type="InterPro" id="IPR027417">
    <property type="entry name" value="P-loop_NTPase"/>
</dbReference>
<reference evidence="5" key="1">
    <citation type="submission" date="2022-10" db="EMBL/GenBank/DDBJ databases">
        <title>Whole-Genome Sequencing of Brachybacterium huguangmaarense BRM-3, Isolated from Betula schmidtii.</title>
        <authorList>
            <person name="Haam D."/>
        </authorList>
    </citation>
    <scope>NUCLEOTIDE SEQUENCE</scope>
    <source>
        <strain evidence="5">BRM-3</strain>
    </source>
</reference>
<accession>A0ABY6G384</accession>
<keyword evidence="1" id="KW-0805">Transcription regulation</keyword>
<feature type="domain" description="HTH luxR-type" evidence="4">
    <location>
        <begin position="826"/>
        <end position="891"/>
    </location>
</feature>
<dbReference type="Gene3D" id="1.10.10.10">
    <property type="entry name" value="Winged helix-like DNA-binding domain superfamily/Winged helix DNA-binding domain"/>
    <property type="match status" value="1"/>
</dbReference>
<evidence type="ECO:0000313" key="6">
    <source>
        <dbReference type="Proteomes" id="UP001164305"/>
    </source>
</evidence>